<evidence type="ECO:0000313" key="2">
    <source>
        <dbReference type="EMBL" id="KAJ7346856.1"/>
    </source>
</evidence>
<keyword evidence="1" id="KW-0472">Membrane</keyword>
<evidence type="ECO:0000256" key="1">
    <source>
        <dbReference type="SAM" id="Phobius"/>
    </source>
</evidence>
<evidence type="ECO:0008006" key="4">
    <source>
        <dbReference type="Google" id="ProtNLM"/>
    </source>
</evidence>
<keyword evidence="1" id="KW-1133">Transmembrane helix</keyword>
<keyword evidence="3" id="KW-1185">Reference proteome</keyword>
<name>A0AAD7EQY0_9AGAR</name>
<sequence>MTVVLCNHRALTIIMASPLPAEVAELFIDLCQHKPTLASCSLVCKAWHTRARFRLFSGPVSVVDIPGVPRAKEFMATLRHPLCTLHAYISSLSLRQSSLSASWLNPIIPVLVGLPNLTSLEIVAEYSLISDDSYVLFRTHFRSIRHLFLCITFATCADAVALICSFPLLETLRLQGRWIGSSPPPPSSLPPALHTLALGGFLEDVLAWLLSCPPSPAIASIQLRDVAHHEFGIVFEYLKFVAATLMTFQLSFLDNRSEITEEFLGSTFDTVDTPELRALGVEGRLSDDVTLIVHLLSHLRPSHLEEISFTCPIAVNHRRPAWAQLDTQLSLPAHACLRKVTVTTFPHLQRAIAAALPRLSERHLLDFVFPHEFKH</sequence>
<accession>A0AAD7EQY0</accession>
<evidence type="ECO:0000313" key="3">
    <source>
        <dbReference type="Proteomes" id="UP001218218"/>
    </source>
</evidence>
<gene>
    <name evidence="2" type="ORF">DFH08DRAFT_204223</name>
</gene>
<dbReference type="Proteomes" id="UP001218218">
    <property type="component" value="Unassembled WGS sequence"/>
</dbReference>
<protein>
    <recommendedName>
        <fullName evidence="4">F-box domain-containing protein</fullName>
    </recommendedName>
</protein>
<organism evidence="2 3">
    <name type="scientific">Mycena albidolilacea</name>
    <dbReference type="NCBI Taxonomy" id="1033008"/>
    <lineage>
        <taxon>Eukaryota</taxon>
        <taxon>Fungi</taxon>
        <taxon>Dikarya</taxon>
        <taxon>Basidiomycota</taxon>
        <taxon>Agaricomycotina</taxon>
        <taxon>Agaricomycetes</taxon>
        <taxon>Agaricomycetidae</taxon>
        <taxon>Agaricales</taxon>
        <taxon>Marasmiineae</taxon>
        <taxon>Mycenaceae</taxon>
        <taxon>Mycena</taxon>
    </lineage>
</organism>
<dbReference type="EMBL" id="JARIHO010000020">
    <property type="protein sequence ID" value="KAJ7346856.1"/>
    <property type="molecule type" value="Genomic_DNA"/>
</dbReference>
<dbReference type="InterPro" id="IPR032675">
    <property type="entry name" value="LRR_dom_sf"/>
</dbReference>
<keyword evidence="1" id="KW-0812">Transmembrane</keyword>
<dbReference type="SUPFAM" id="SSF52047">
    <property type="entry name" value="RNI-like"/>
    <property type="match status" value="1"/>
</dbReference>
<comment type="caution">
    <text evidence="2">The sequence shown here is derived from an EMBL/GenBank/DDBJ whole genome shotgun (WGS) entry which is preliminary data.</text>
</comment>
<feature type="transmembrane region" description="Helical" evidence="1">
    <location>
        <begin position="147"/>
        <end position="169"/>
    </location>
</feature>
<proteinExistence type="predicted"/>
<dbReference type="Gene3D" id="3.80.10.10">
    <property type="entry name" value="Ribonuclease Inhibitor"/>
    <property type="match status" value="1"/>
</dbReference>
<dbReference type="AlphaFoldDB" id="A0AAD7EQY0"/>
<reference evidence="2" key="1">
    <citation type="submission" date="2023-03" db="EMBL/GenBank/DDBJ databases">
        <title>Massive genome expansion in bonnet fungi (Mycena s.s.) driven by repeated elements and novel gene families across ecological guilds.</title>
        <authorList>
            <consortium name="Lawrence Berkeley National Laboratory"/>
            <person name="Harder C.B."/>
            <person name="Miyauchi S."/>
            <person name="Viragh M."/>
            <person name="Kuo A."/>
            <person name="Thoen E."/>
            <person name="Andreopoulos B."/>
            <person name="Lu D."/>
            <person name="Skrede I."/>
            <person name="Drula E."/>
            <person name="Henrissat B."/>
            <person name="Morin E."/>
            <person name="Kohler A."/>
            <person name="Barry K."/>
            <person name="LaButti K."/>
            <person name="Morin E."/>
            <person name="Salamov A."/>
            <person name="Lipzen A."/>
            <person name="Mereny Z."/>
            <person name="Hegedus B."/>
            <person name="Baldrian P."/>
            <person name="Stursova M."/>
            <person name="Weitz H."/>
            <person name="Taylor A."/>
            <person name="Grigoriev I.V."/>
            <person name="Nagy L.G."/>
            <person name="Martin F."/>
            <person name="Kauserud H."/>
        </authorList>
    </citation>
    <scope>NUCLEOTIDE SEQUENCE</scope>
    <source>
        <strain evidence="2">CBHHK002</strain>
    </source>
</reference>